<dbReference type="PANTHER" id="PTHR37526:SF1">
    <property type="entry name" value="PROTEIN TUSB"/>
    <property type="match status" value="1"/>
</dbReference>
<accession>A0A1Y0I963</accession>
<dbReference type="InterPro" id="IPR027396">
    <property type="entry name" value="DsrEFH-like"/>
</dbReference>
<dbReference type="GO" id="GO:0002143">
    <property type="term" value="P:tRNA wobble position uridine thiolation"/>
    <property type="evidence" value="ECO:0007669"/>
    <property type="project" value="InterPro"/>
</dbReference>
<evidence type="ECO:0000313" key="2">
    <source>
        <dbReference type="Proteomes" id="UP000196027"/>
    </source>
</evidence>
<gene>
    <name evidence="1" type="primary">tusB</name>
    <name evidence="1" type="ORF">OLMES_3014</name>
</gene>
<dbReference type="SUPFAM" id="SSF75169">
    <property type="entry name" value="DsrEFH-like"/>
    <property type="match status" value="1"/>
</dbReference>
<name>A0A1Y0I963_9GAMM</name>
<proteinExistence type="predicted"/>
<dbReference type="Pfam" id="PF04077">
    <property type="entry name" value="DsrH"/>
    <property type="match status" value="1"/>
</dbReference>
<evidence type="ECO:0000313" key="1">
    <source>
        <dbReference type="EMBL" id="ARU57057.1"/>
    </source>
</evidence>
<dbReference type="PANTHER" id="PTHR37526">
    <property type="entry name" value="PROTEIN TUSB"/>
    <property type="match status" value="1"/>
</dbReference>
<dbReference type="EMBL" id="CP021425">
    <property type="protein sequence ID" value="ARU57057.1"/>
    <property type="molecule type" value="Genomic_DNA"/>
</dbReference>
<sequence length="103" mass="11784">MQMSNLFLFNLSRNHNEDLKTCLELMNNSDSLLLLENGVFWTEKGAMTDDIHKQILHKNLTVFALDEDVQARGITPINAVSVNLIDYSGFVTVVEEHRQTITY</sequence>
<dbReference type="GO" id="GO:1990228">
    <property type="term" value="C:sulfurtransferase complex"/>
    <property type="evidence" value="ECO:0007669"/>
    <property type="project" value="TreeGrafter"/>
</dbReference>
<keyword evidence="2" id="KW-1185">Reference proteome</keyword>
<dbReference type="NCBIfam" id="TIGR03011">
    <property type="entry name" value="sulf_tusB_dsrH"/>
    <property type="match status" value="1"/>
</dbReference>
<dbReference type="InterPro" id="IPR007215">
    <property type="entry name" value="Sulphur_relay_TusB/DsrH"/>
</dbReference>
<organism evidence="1 2">
    <name type="scientific">Oleiphilus messinensis</name>
    <dbReference type="NCBI Taxonomy" id="141451"/>
    <lineage>
        <taxon>Bacteria</taxon>
        <taxon>Pseudomonadati</taxon>
        <taxon>Pseudomonadota</taxon>
        <taxon>Gammaproteobacteria</taxon>
        <taxon>Oceanospirillales</taxon>
        <taxon>Oleiphilaceae</taxon>
        <taxon>Oleiphilus</taxon>
    </lineage>
</organism>
<dbReference type="Proteomes" id="UP000196027">
    <property type="component" value="Chromosome"/>
</dbReference>
<protein>
    <submittedName>
        <fullName evidence="1">Protein required for 2-thiolation step of mnm(5)-s(2)U34-tRNA synthesis</fullName>
    </submittedName>
</protein>
<dbReference type="AlphaFoldDB" id="A0A1Y0I963"/>
<reference evidence="1 2" key="1">
    <citation type="submission" date="2017-05" db="EMBL/GenBank/DDBJ databases">
        <title>Genomic insights into alkan degradation activity of Oleiphilus messinensis.</title>
        <authorList>
            <person name="Kozyavkin S.A."/>
            <person name="Slesarev A.I."/>
            <person name="Golyshin P.N."/>
            <person name="Korzhenkov A."/>
            <person name="Golyshina O.N."/>
            <person name="Toshchakov S.V."/>
        </authorList>
    </citation>
    <scope>NUCLEOTIDE SEQUENCE [LARGE SCALE GENOMIC DNA]</scope>
    <source>
        <strain evidence="1 2">ME102</strain>
    </source>
</reference>
<dbReference type="Gene3D" id="3.40.1260.10">
    <property type="entry name" value="DsrEFH-like"/>
    <property type="match status" value="1"/>
</dbReference>
<dbReference type="KEGG" id="ome:OLMES_3014"/>